<organism evidence="2 3">
    <name type="scientific">Aspergillus homomorphus (strain CBS 101889)</name>
    <dbReference type="NCBI Taxonomy" id="1450537"/>
    <lineage>
        <taxon>Eukaryota</taxon>
        <taxon>Fungi</taxon>
        <taxon>Dikarya</taxon>
        <taxon>Ascomycota</taxon>
        <taxon>Pezizomycotina</taxon>
        <taxon>Eurotiomycetes</taxon>
        <taxon>Eurotiomycetidae</taxon>
        <taxon>Eurotiales</taxon>
        <taxon>Aspergillaceae</taxon>
        <taxon>Aspergillus</taxon>
        <taxon>Aspergillus subgen. Circumdati</taxon>
    </lineage>
</organism>
<dbReference type="GO" id="GO:0005576">
    <property type="term" value="C:extracellular region"/>
    <property type="evidence" value="ECO:0007669"/>
    <property type="project" value="TreeGrafter"/>
</dbReference>
<reference evidence="2 3" key="1">
    <citation type="submission" date="2018-02" db="EMBL/GenBank/DDBJ databases">
        <title>The genomes of Aspergillus section Nigri reveals drivers in fungal speciation.</title>
        <authorList>
            <consortium name="DOE Joint Genome Institute"/>
            <person name="Vesth T.C."/>
            <person name="Nybo J."/>
            <person name="Theobald S."/>
            <person name="Brandl J."/>
            <person name="Frisvad J.C."/>
            <person name="Nielsen K.F."/>
            <person name="Lyhne E.K."/>
            <person name="Kogle M.E."/>
            <person name="Kuo A."/>
            <person name="Riley R."/>
            <person name="Clum A."/>
            <person name="Nolan M."/>
            <person name="Lipzen A."/>
            <person name="Salamov A."/>
            <person name="Henrissat B."/>
            <person name="Wiebenga A."/>
            <person name="De vries R.P."/>
            <person name="Grigoriev I.V."/>
            <person name="Mortensen U.H."/>
            <person name="Andersen M.R."/>
            <person name="Baker S.E."/>
        </authorList>
    </citation>
    <scope>NUCLEOTIDE SEQUENCE [LARGE SCALE GENOMIC DNA]</scope>
    <source>
        <strain evidence="2 3">CBS 101889</strain>
    </source>
</reference>
<name>A0A395I4I9_ASPHC</name>
<dbReference type="Proteomes" id="UP000248961">
    <property type="component" value="Unassembled WGS sequence"/>
</dbReference>
<feature type="chain" id="PRO_5017403086" evidence="1">
    <location>
        <begin position="20"/>
        <end position="188"/>
    </location>
</feature>
<feature type="signal peptide" evidence="1">
    <location>
        <begin position="1"/>
        <end position="19"/>
    </location>
</feature>
<evidence type="ECO:0000313" key="2">
    <source>
        <dbReference type="EMBL" id="RAL13294.1"/>
    </source>
</evidence>
<dbReference type="AlphaFoldDB" id="A0A395I4I9"/>
<proteinExistence type="predicted"/>
<dbReference type="PANTHER" id="PTHR38123">
    <property type="entry name" value="CELL WALL SERINE-THREONINE-RICH GALACTOMANNOPROTEIN MP1 (AFU_ORTHOLOGUE AFUA_4G03240)"/>
    <property type="match status" value="1"/>
</dbReference>
<dbReference type="VEuPathDB" id="FungiDB:BO97DRAFT_405111"/>
<dbReference type="OrthoDB" id="2422134at2759"/>
<dbReference type="GeneID" id="37199403"/>
<dbReference type="Gene3D" id="1.20.1280.140">
    <property type="match status" value="1"/>
</dbReference>
<accession>A0A395I4I9</accession>
<dbReference type="InterPro" id="IPR021054">
    <property type="entry name" value="Cell_wall_mannoprotein_1"/>
</dbReference>
<dbReference type="STRING" id="1450537.A0A395I4I9"/>
<keyword evidence="1" id="KW-0732">Signal</keyword>
<gene>
    <name evidence="2" type="ORF">BO97DRAFT_405111</name>
</gene>
<dbReference type="EMBL" id="KZ824280">
    <property type="protein sequence ID" value="RAL13294.1"/>
    <property type="molecule type" value="Genomic_DNA"/>
</dbReference>
<evidence type="ECO:0000256" key="1">
    <source>
        <dbReference type="SAM" id="SignalP"/>
    </source>
</evidence>
<keyword evidence="3" id="KW-1185">Reference proteome</keyword>
<dbReference type="Pfam" id="PF12296">
    <property type="entry name" value="HsbA"/>
    <property type="match status" value="1"/>
</dbReference>
<protein>
    <submittedName>
        <fullName evidence="2">Uncharacterized protein</fullName>
    </submittedName>
</protein>
<dbReference type="RefSeq" id="XP_025552448.1">
    <property type="nucleotide sequence ID" value="XM_025695114.1"/>
</dbReference>
<evidence type="ECO:0000313" key="3">
    <source>
        <dbReference type="Proteomes" id="UP000248961"/>
    </source>
</evidence>
<dbReference type="PANTHER" id="PTHR38123:SF6">
    <property type="entry name" value="CELL WALL SERINE-THREONINE-RICH GALACTOMANNOPROTEIN MP1 (AFU_ORTHOLOGUE AFUA_4G03240)"/>
    <property type="match status" value="1"/>
</dbReference>
<sequence>MKVSILSALTLGLATSTLAAPTAVVERDLPTITNVLSGIGTKVDALGTALQGYSGGGVTQVQQASDNLVSAINSGNNQVRGTGPLSATDALGLPGPVNDLKNKIAGVVDQLDGKKSLLVAAGKGTQTYNDLVEQKAAAKTLSDTIVGKVPDSLQGLAGTVAGGISEAIETGVKEFADQAAKKRDACPV</sequence>